<dbReference type="Proteomes" id="UP000322244">
    <property type="component" value="Unassembled WGS sequence"/>
</dbReference>
<proteinExistence type="predicted"/>
<keyword evidence="2" id="KW-1185">Reference proteome</keyword>
<sequence>MCSYSYASAVFAPGYATWTDKTATWLRDHGGAPLVDAYENWRYARPPRTIAPDLKRALDSTGLMGHAKRAWVRGRTGSDGTVHSFTTLYQPDPQHRATVIGVAVIPMIGVVAHLMAGTTQPQTSTTTLARVPDSDFANLVATFNSGFKMNDTAGGFYSDRTLGRALVDGQASAVIDDTGHLTVEQWGRDVVMNPHIVAVRQNLALIVDHGAPVSGLSRNRDSSWGNAKNQLQYTERSALGTKANGDLIYIAGANVNLTTLAQSLADAGAVRGMELDIHSGLTAFSSWTVGGDGKLSPTSLLPGVQKRPDRYLNEDRRDFFYVTLAPRRAR</sequence>
<name>A0A5A7SB28_9NOCA</name>
<evidence type="ECO:0000313" key="2">
    <source>
        <dbReference type="Proteomes" id="UP000322244"/>
    </source>
</evidence>
<protein>
    <submittedName>
        <fullName evidence="1">Phosphodiester glycosidase family protein</fullName>
    </submittedName>
</protein>
<dbReference type="EMBL" id="VLNY01000006">
    <property type="protein sequence ID" value="KAA0022362.1"/>
    <property type="molecule type" value="Genomic_DNA"/>
</dbReference>
<organism evidence="1 2">
    <name type="scientific">Antrihabitans cavernicola</name>
    <dbReference type="NCBI Taxonomy" id="2495913"/>
    <lineage>
        <taxon>Bacteria</taxon>
        <taxon>Bacillati</taxon>
        <taxon>Actinomycetota</taxon>
        <taxon>Actinomycetes</taxon>
        <taxon>Mycobacteriales</taxon>
        <taxon>Nocardiaceae</taxon>
        <taxon>Antrihabitans</taxon>
    </lineage>
</organism>
<dbReference type="RefSeq" id="WP_149431122.1">
    <property type="nucleotide sequence ID" value="NZ_VLNY01000006.1"/>
</dbReference>
<keyword evidence="1" id="KW-0378">Hydrolase</keyword>
<keyword evidence="1" id="KW-0326">Glycosidase</keyword>
<dbReference type="GO" id="GO:0016798">
    <property type="term" value="F:hydrolase activity, acting on glycosyl bonds"/>
    <property type="evidence" value="ECO:0007669"/>
    <property type="project" value="UniProtKB-KW"/>
</dbReference>
<gene>
    <name evidence="1" type="ORF">FOY51_15465</name>
</gene>
<dbReference type="OrthoDB" id="141240at2"/>
<reference evidence="1 2" key="1">
    <citation type="submission" date="2019-07" db="EMBL/GenBank/DDBJ databases">
        <title>Rhodococcus cavernicolus sp. nov., isolated from a cave.</title>
        <authorList>
            <person name="Lee S.D."/>
        </authorList>
    </citation>
    <scope>NUCLEOTIDE SEQUENCE [LARGE SCALE GENOMIC DNA]</scope>
    <source>
        <strain evidence="1 2">C1-24</strain>
    </source>
</reference>
<dbReference type="AlphaFoldDB" id="A0A5A7SB28"/>
<comment type="caution">
    <text evidence="1">The sequence shown here is derived from an EMBL/GenBank/DDBJ whole genome shotgun (WGS) entry which is preliminary data.</text>
</comment>
<evidence type="ECO:0000313" key="1">
    <source>
        <dbReference type="EMBL" id="KAA0022362.1"/>
    </source>
</evidence>
<accession>A0A5A7SB28</accession>